<evidence type="ECO:0000313" key="3">
    <source>
        <dbReference type="WBParaSite" id="jg17058"/>
    </source>
</evidence>
<dbReference type="InterPro" id="IPR050799">
    <property type="entry name" value="ZIP_Transporter"/>
</dbReference>
<dbReference type="PANTHER" id="PTHR12191">
    <property type="entry name" value="SOLUTE CARRIER FAMILY 39"/>
    <property type="match status" value="1"/>
</dbReference>
<dbReference type="GO" id="GO:0030003">
    <property type="term" value="P:intracellular monoatomic cation homeostasis"/>
    <property type="evidence" value="ECO:0007669"/>
    <property type="project" value="TreeGrafter"/>
</dbReference>
<feature type="transmembrane region" description="Helical" evidence="1">
    <location>
        <begin position="56"/>
        <end position="79"/>
    </location>
</feature>
<dbReference type="Proteomes" id="UP000887574">
    <property type="component" value="Unplaced"/>
</dbReference>
<name>A0A915D9R8_9BILA</name>
<evidence type="ECO:0000313" key="2">
    <source>
        <dbReference type="Proteomes" id="UP000887574"/>
    </source>
</evidence>
<accession>A0A915D9R8</accession>
<reference evidence="3" key="1">
    <citation type="submission" date="2022-11" db="UniProtKB">
        <authorList>
            <consortium name="WormBaseParasite"/>
        </authorList>
    </citation>
    <scope>IDENTIFICATION</scope>
</reference>
<dbReference type="GO" id="GO:0005886">
    <property type="term" value="C:plasma membrane"/>
    <property type="evidence" value="ECO:0007669"/>
    <property type="project" value="TreeGrafter"/>
</dbReference>
<protein>
    <submittedName>
        <fullName evidence="3">Uncharacterized protein</fullName>
    </submittedName>
</protein>
<keyword evidence="2" id="KW-1185">Reference proteome</keyword>
<dbReference type="PANTHER" id="PTHR12191:SF37">
    <property type="entry name" value="ZINC TRANSPORTER FOI"/>
    <property type="match status" value="1"/>
</dbReference>
<dbReference type="WBParaSite" id="jg17058">
    <property type="protein sequence ID" value="jg17058"/>
    <property type="gene ID" value="jg17058"/>
</dbReference>
<evidence type="ECO:0000256" key="1">
    <source>
        <dbReference type="SAM" id="Phobius"/>
    </source>
</evidence>
<dbReference type="GO" id="GO:0071578">
    <property type="term" value="P:zinc ion import across plasma membrane"/>
    <property type="evidence" value="ECO:0007669"/>
    <property type="project" value="TreeGrafter"/>
</dbReference>
<feature type="transmembrane region" description="Helical" evidence="1">
    <location>
        <begin position="91"/>
        <end position="112"/>
    </location>
</feature>
<organism evidence="2 3">
    <name type="scientific">Ditylenchus dipsaci</name>
    <dbReference type="NCBI Taxonomy" id="166011"/>
    <lineage>
        <taxon>Eukaryota</taxon>
        <taxon>Metazoa</taxon>
        <taxon>Ecdysozoa</taxon>
        <taxon>Nematoda</taxon>
        <taxon>Chromadorea</taxon>
        <taxon>Rhabditida</taxon>
        <taxon>Tylenchina</taxon>
        <taxon>Tylenchomorpha</taxon>
        <taxon>Sphaerularioidea</taxon>
        <taxon>Anguinidae</taxon>
        <taxon>Anguininae</taxon>
        <taxon>Ditylenchus</taxon>
    </lineage>
</organism>
<proteinExistence type="predicted"/>
<keyword evidence="1" id="KW-0472">Membrane</keyword>
<keyword evidence="1" id="KW-0812">Transmembrane</keyword>
<keyword evidence="1" id="KW-1133">Transmembrane helix</keyword>
<dbReference type="GO" id="GO:0005385">
    <property type="term" value="F:zinc ion transmembrane transporter activity"/>
    <property type="evidence" value="ECO:0007669"/>
    <property type="project" value="TreeGrafter"/>
</dbReference>
<sequence>MALEAFEWKPSTSQPSHNLDLNELCSSWIANNISDPSINFPSSIQSSFQAQRPSHFLVWSLGLSFVTIISLCALVGILFMRFLQKKTFNTFITFFVSVGVGSLSGSAVFHLLPQVTFCF</sequence>
<dbReference type="AlphaFoldDB" id="A0A915D9R8"/>
<dbReference type="GO" id="GO:0140410">
    <property type="term" value="F:monoatomic cation:bicarbonate symporter activity"/>
    <property type="evidence" value="ECO:0007669"/>
    <property type="project" value="TreeGrafter"/>
</dbReference>